<sequence>MTFAAIDLKTAPSFLKGESVDNRQPTYTQSTGGQESPAKINAKPDHGASIHKSCRCRRHITVVVNLFRPLPISLGLMLSCLCSAAFASTAGLLGTGLFDAAEPKSVNAAGSRSIPARNGMMEFSQMLGPAAARPFEGQRGRSEHKTLQYTILRDSCSLSTWLAIGAVGQGLLVACLPFKYAVLPAQALLGYRLGKALLMHGGLLKNSQAEGVIQGKFTAQVPGPDGAVPTLPSENPICLLVLAARSNGPLGIFAPGFREVGKYMESMRAALEDGDDGVDHGFLCQTMYLAANERPTANQLMMMCYFRSADDAHAFAHGQTHRKAWEWWVGITQRYPHLSIRHELYDVPAGHWENISINSHPAGLSGMNAPVRCEGGWTRPLFDARKLNLRTTMGRLGHTDGSDNEKYGPEPY</sequence>
<keyword evidence="3" id="KW-1185">Reference proteome</keyword>
<accession>A0AAW0QHI7</accession>
<proteinExistence type="predicted"/>
<dbReference type="Proteomes" id="UP001392437">
    <property type="component" value="Unassembled WGS sequence"/>
</dbReference>
<dbReference type="InterPro" id="IPR025444">
    <property type="entry name" value="Monooxy_af470"/>
</dbReference>
<protein>
    <recommendedName>
        <fullName evidence="4">ABM domain-containing protein</fullName>
    </recommendedName>
</protein>
<evidence type="ECO:0008006" key="4">
    <source>
        <dbReference type="Google" id="ProtNLM"/>
    </source>
</evidence>
<dbReference type="Pfam" id="PF13826">
    <property type="entry name" value="Monooxy_af470-like"/>
    <property type="match status" value="1"/>
</dbReference>
<reference evidence="2 3" key="1">
    <citation type="submission" date="2023-01" db="EMBL/GenBank/DDBJ databases">
        <title>Analysis of 21 Apiospora genomes using comparative genomics revels a genus with tremendous synthesis potential of carbohydrate active enzymes and secondary metabolites.</title>
        <authorList>
            <person name="Sorensen T."/>
        </authorList>
    </citation>
    <scope>NUCLEOTIDE SEQUENCE [LARGE SCALE GENOMIC DNA]</scope>
    <source>
        <strain evidence="2 3">CBS 117206</strain>
    </source>
</reference>
<gene>
    <name evidence="2" type="ORF">PG999_012688</name>
</gene>
<evidence type="ECO:0000313" key="2">
    <source>
        <dbReference type="EMBL" id="KAK8096744.1"/>
    </source>
</evidence>
<evidence type="ECO:0000256" key="1">
    <source>
        <dbReference type="SAM" id="MobiDB-lite"/>
    </source>
</evidence>
<organism evidence="2 3">
    <name type="scientific">Apiospora kogelbergensis</name>
    <dbReference type="NCBI Taxonomy" id="1337665"/>
    <lineage>
        <taxon>Eukaryota</taxon>
        <taxon>Fungi</taxon>
        <taxon>Dikarya</taxon>
        <taxon>Ascomycota</taxon>
        <taxon>Pezizomycotina</taxon>
        <taxon>Sordariomycetes</taxon>
        <taxon>Xylariomycetidae</taxon>
        <taxon>Amphisphaeriales</taxon>
        <taxon>Apiosporaceae</taxon>
        <taxon>Apiospora</taxon>
    </lineage>
</organism>
<name>A0AAW0QHI7_9PEZI</name>
<evidence type="ECO:0000313" key="3">
    <source>
        <dbReference type="Proteomes" id="UP001392437"/>
    </source>
</evidence>
<dbReference type="AlphaFoldDB" id="A0AAW0QHI7"/>
<feature type="region of interest" description="Disordered" evidence="1">
    <location>
        <begin position="17"/>
        <end position="45"/>
    </location>
</feature>
<feature type="compositionally biased region" description="Basic and acidic residues" evidence="1">
    <location>
        <begin position="397"/>
        <end position="412"/>
    </location>
</feature>
<comment type="caution">
    <text evidence="2">The sequence shown here is derived from an EMBL/GenBank/DDBJ whole genome shotgun (WGS) entry which is preliminary data.</text>
</comment>
<feature type="compositionally biased region" description="Polar residues" evidence="1">
    <location>
        <begin position="22"/>
        <end position="34"/>
    </location>
</feature>
<feature type="region of interest" description="Disordered" evidence="1">
    <location>
        <begin position="393"/>
        <end position="412"/>
    </location>
</feature>
<dbReference type="EMBL" id="JAQQWP010000010">
    <property type="protein sequence ID" value="KAK8096744.1"/>
    <property type="molecule type" value="Genomic_DNA"/>
</dbReference>